<dbReference type="AlphaFoldDB" id="A0AAD5NU28"/>
<dbReference type="Proteomes" id="UP001064489">
    <property type="component" value="Chromosome 4"/>
</dbReference>
<protein>
    <submittedName>
        <fullName evidence="1">Uncharacterized protein</fullName>
    </submittedName>
</protein>
<gene>
    <name evidence="1" type="ORF">LWI28_004852</name>
</gene>
<reference evidence="1" key="2">
    <citation type="submission" date="2023-02" db="EMBL/GenBank/DDBJ databases">
        <authorList>
            <person name="Swenson N.G."/>
            <person name="Wegrzyn J.L."/>
            <person name="Mcevoy S.L."/>
        </authorList>
    </citation>
    <scope>NUCLEOTIDE SEQUENCE</scope>
    <source>
        <strain evidence="1">91603</strain>
        <tissue evidence="1">Leaf</tissue>
    </source>
</reference>
<evidence type="ECO:0000313" key="1">
    <source>
        <dbReference type="EMBL" id="KAI9180442.1"/>
    </source>
</evidence>
<accession>A0AAD5NU28</accession>
<sequence length="131" mass="14263">MNWIPTRENLTKRKIALDETCPACKCGSETTFHALCGYKVLKPVCKALGELVTVKLSVACLSRLNSDESALLSASVKNSSKSELKTGVTRHLKLESVPTRRPCAANSPERHRHAPVVFLARFSGSDPTSDP</sequence>
<evidence type="ECO:0000313" key="2">
    <source>
        <dbReference type="Proteomes" id="UP001064489"/>
    </source>
</evidence>
<comment type="caution">
    <text evidence="1">The sequence shown here is derived from an EMBL/GenBank/DDBJ whole genome shotgun (WGS) entry which is preliminary data.</text>
</comment>
<dbReference type="EMBL" id="JAJSOW010000101">
    <property type="protein sequence ID" value="KAI9180442.1"/>
    <property type="molecule type" value="Genomic_DNA"/>
</dbReference>
<keyword evidence="2" id="KW-1185">Reference proteome</keyword>
<organism evidence="1 2">
    <name type="scientific">Acer negundo</name>
    <name type="common">Box elder</name>
    <dbReference type="NCBI Taxonomy" id="4023"/>
    <lineage>
        <taxon>Eukaryota</taxon>
        <taxon>Viridiplantae</taxon>
        <taxon>Streptophyta</taxon>
        <taxon>Embryophyta</taxon>
        <taxon>Tracheophyta</taxon>
        <taxon>Spermatophyta</taxon>
        <taxon>Magnoliopsida</taxon>
        <taxon>eudicotyledons</taxon>
        <taxon>Gunneridae</taxon>
        <taxon>Pentapetalae</taxon>
        <taxon>rosids</taxon>
        <taxon>malvids</taxon>
        <taxon>Sapindales</taxon>
        <taxon>Sapindaceae</taxon>
        <taxon>Hippocastanoideae</taxon>
        <taxon>Acereae</taxon>
        <taxon>Acer</taxon>
    </lineage>
</organism>
<proteinExistence type="predicted"/>
<name>A0AAD5NU28_ACENE</name>
<reference evidence="1" key="1">
    <citation type="journal article" date="2022" name="Plant J.">
        <title>Strategies of tolerance reflected in two North American maple genomes.</title>
        <authorList>
            <person name="McEvoy S.L."/>
            <person name="Sezen U.U."/>
            <person name="Trouern-Trend A."/>
            <person name="McMahon S.M."/>
            <person name="Schaberg P.G."/>
            <person name="Yang J."/>
            <person name="Wegrzyn J.L."/>
            <person name="Swenson N.G."/>
        </authorList>
    </citation>
    <scope>NUCLEOTIDE SEQUENCE</scope>
    <source>
        <strain evidence="1">91603</strain>
    </source>
</reference>